<keyword evidence="2" id="KW-1185">Reference proteome</keyword>
<organism evidence="1 2">
    <name type="scientific">Methylobacterium gnaphalii</name>
    <dbReference type="NCBI Taxonomy" id="1010610"/>
    <lineage>
        <taxon>Bacteria</taxon>
        <taxon>Pseudomonadati</taxon>
        <taxon>Pseudomonadota</taxon>
        <taxon>Alphaproteobacteria</taxon>
        <taxon>Hyphomicrobiales</taxon>
        <taxon>Methylobacteriaceae</taxon>
        <taxon>Methylobacterium</taxon>
    </lineage>
</organism>
<name>A0A512JPH2_9HYPH</name>
<comment type="caution">
    <text evidence="1">The sequence shown here is derived from an EMBL/GenBank/DDBJ whole genome shotgun (WGS) entry which is preliminary data.</text>
</comment>
<gene>
    <name evidence="1" type="ORF">MGN01_36080</name>
</gene>
<accession>A0A512JPH2</accession>
<dbReference type="EMBL" id="BJZV01000023">
    <property type="protein sequence ID" value="GEP11763.1"/>
    <property type="molecule type" value="Genomic_DNA"/>
</dbReference>
<proteinExistence type="predicted"/>
<protein>
    <submittedName>
        <fullName evidence="1">Uncharacterized protein</fullName>
    </submittedName>
</protein>
<dbReference type="Proteomes" id="UP000321750">
    <property type="component" value="Unassembled WGS sequence"/>
</dbReference>
<sequence>MQLVRINPAEFEHDTFIRVPRERQFHHWVMNRLDAEGFRIIRHTFKPCEVAEPFDREELTDGVICYRQWPAPAEP</sequence>
<evidence type="ECO:0000313" key="1">
    <source>
        <dbReference type="EMBL" id="GEP11763.1"/>
    </source>
</evidence>
<evidence type="ECO:0000313" key="2">
    <source>
        <dbReference type="Proteomes" id="UP000321750"/>
    </source>
</evidence>
<reference evidence="1 2" key="1">
    <citation type="submission" date="2019-07" db="EMBL/GenBank/DDBJ databases">
        <title>Whole genome shotgun sequence of Methylobacterium gnaphalii NBRC 107716.</title>
        <authorList>
            <person name="Hosoyama A."/>
            <person name="Uohara A."/>
            <person name="Ohji S."/>
            <person name="Ichikawa N."/>
        </authorList>
    </citation>
    <scope>NUCLEOTIDE SEQUENCE [LARGE SCALE GENOMIC DNA]</scope>
    <source>
        <strain evidence="1 2">NBRC 107716</strain>
    </source>
</reference>
<dbReference type="AlphaFoldDB" id="A0A512JPH2"/>